<dbReference type="SUPFAM" id="SSF90123">
    <property type="entry name" value="ABC transporter transmembrane region"/>
    <property type="match status" value="1"/>
</dbReference>
<keyword evidence="6 12" id="KW-0067">ATP-binding</keyword>
<comment type="caution">
    <text evidence="12">The sequence shown here is derived from an EMBL/GenBank/DDBJ whole genome shotgun (WGS) entry which is preliminary data.</text>
</comment>
<protein>
    <submittedName>
        <fullName evidence="12">ABC transporter ATP-binding protein</fullName>
    </submittedName>
</protein>
<dbReference type="PROSITE" id="PS50929">
    <property type="entry name" value="ABC_TM1F"/>
    <property type="match status" value="1"/>
</dbReference>
<dbReference type="InterPro" id="IPR003593">
    <property type="entry name" value="AAA+_ATPase"/>
</dbReference>
<keyword evidence="2" id="KW-0813">Transport</keyword>
<dbReference type="PANTHER" id="PTHR43394">
    <property type="entry name" value="ATP-DEPENDENT PERMEASE MDL1, MITOCHONDRIAL"/>
    <property type="match status" value="1"/>
</dbReference>
<evidence type="ECO:0000313" key="12">
    <source>
        <dbReference type="EMBL" id="HIQ97220.1"/>
    </source>
</evidence>
<dbReference type="GO" id="GO:0015421">
    <property type="term" value="F:ABC-type oligopeptide transporter activity"/>
    <property type="evidence" value="ECO:0007669"/>
    <property type="project" value="TreeGrafter"/>
</dbReference>
<dbReference type="GO" id="GO:0016887">
    <property type="term" value="F:ATP hydrolysis activity"/>
    <property type="evidence" value="ECO:0007669"/>
    <property type="project" value="InterPro"/>
</dbReference>
<dbReference type="PROSITE" id="PS50893">
    <property type="entry name" value="ABC_TRANSPORTER_2"/>
    <property type="match status" value="1"/>
</dbReference>
<feature type="transmembrane region" description="Helical" evidence="9">
    <location>
        <begin position="275"/>
        <end position="295"/>
    </location>
</feature>
<accession>A0A9D1D1G9</accession>
<dbReference type="InterPro" id="IPR011527">
    <property type="entry name" value="ABC1_TM_dom"/>
</dbReference>
<evidence type="ECO:0000256" key="2">
    <source>
        <dbReference type="ARBA" id="ARBA00022448"/>
    </source>
</evidence>
<evidence type="ECO:0000256" key="7">
    <source>
        <dbReference type="ARBA" id="ARBA00022989"/>
    </source>
</evidence>
<dbReference type="SUPFAM" id="SSF52540">
    <property type="entry name" value="P-loop containing nucleoside triphosphate hydrolases"/>
    <property type="match status" value="1"/>
</dbReference>
<dbReference type="PANTHER" id="PTHR43394:SF1">
    <property type="entry name" value="ATP-BINDING CASSETTE SUB-FAMILY B MEMBER 10, MITOCHONDRIAL"/>
    <property type="match status" value="1"/>
</dbReference>
<evidence type="ECO:0000256" key="4">
    <source>
        <dbReference type="ARBA" id="ARBA00022692"/>
    </source>
</evidence>
<evidence type="ECO:0000313" key="13">
    <source>
        <dbReference type="Proteomes" id="UP000886886"/>
    </source>
</evidence>
<proteinExistence type="predicted"/>
<dbReference type="InterPro" id="IPR017871">
    <property type="entry name" value="ABC_transporter-like_CS"/>
</dbReference>
<sequence length="573" mass="63407">MKRILSFMGKYRTYGIIAALCVMGEAACELIVPFIMADMVDVGVANGDKPYIFQRGILMAVFAVIAFLLGITSAKFAAKCGQGLGAELRKEEYRKLQGFSFGNMDHFQNSSLITRLTSDITTIQNSVSTGMRPAFRAPIMMFLAVGLAFSISGKLAVIFLVALPVLAVLLFTIIFHVRPLYSRMQGAIDLVNRIIQENLTAIRVVKAYVRGDHEIEKFNEVNENLQGISEKAFRLAVLNMPVMQYVIYATILAILWFGGNMIMVGGMKVGELTGVLSYVMQILNSLMMISNVFMMMTRALASGRRVLEVIDEEPEIKDNRESTACVEKGGIVFDHVWFKYRKDAPEYVLSDISFEIQPGQTVGIIGQTGSAKSTLVQLIPRLYEATKGSVLVDGREVGAYSLEHLRDAVAMVLQKNTLFSGTIRENLKWGNPNADEQELDRACRIARVDEFLDRLPGGYDMELGQGGSNVSGGQKQRLCIARAILKKPKVLIMDDSTSAVDTATEAAIQKALKEELPDMTKIIIAQRISSVEQADKILVLQDGHLLASGTHQELMEGCRLYREIAWSQKREVG</sequence>
<dbReference type="InterPro" id="IPR036640">
    <property type="entry name" value="ABC1_TM_sf"/>
</dbReference>
<dbReference type="EMBL" id="DVFT01000172">
    <property type="protein sequence ID" value="HIQ97220.1"/>
    <property type="molecule type" value="Genomic_DNA"/>
</dbReference>
<evidence type="ECO:0000256" key="3">
    <source>
        <dbReference type="ARBA" id="ARBA00022475"/>
    </source>
</evidence>
<dbReference type="Pfam" id="PF00664">
    <property type="entry name" value="ABC_membrane"/>
    <property type="match status" value="1"/>
</dbReference>
<comment type="subcellular location">
    <subcellularLocation>
        <location evidence="1">Cell membrane</location>
        <topology evidence="1">Multi-pass membrane protein</topology>
    </subcellularLocation>
</comment>
<dbReference type="Gene3D" id="1.20.1560.10">
    <property type="entry name" value="ABC transporter type 1, transmembrane domain"/>
    <property type="match status" value="1"/>
</dbReference>
<dbReference type="AlphaFoldDB" id="A0A9D1D1G9"/>
<keyword evidence="4 9" id="KW-0812">Transmembrane</keyword>
<dbReference type="SMART" id="SM00382">
    <property type="entry name" value="AAA"/>
    <property type="match status" value="1"/>
</dbReference>
<dbReference type="FunFam" id="3.40.50.300:FF:000221">
    <property type="entry name" value="Multidrug ABC transporter ATP-binding protein"/>
    <property type="match status" value="1"/>
</dbReference>
<dbReference type="InterPro" id="IPR039421">
    <property type="entry name" value="Type_1_exporter"/>
</dbReference>
<organism evidence="12 13">
    <name type="scientific">Candidatus Limivivens merdigallinarum</name>
    <dbReference type="NCBI Taxonomy" id="2840859"/>
    <lineage>
        <taxon>Bacteria</taxon>
        <taxon>Bacillati</taxon>
        <taxon>Bacillota</taxon>
        <taxon>Clostridia</taxon>
        <taxon>Lachnospirales</taxon>
        <taxon>Lachnospiraceae</taxon>
        <taxon>Lachnospiraceae incertae sedis</taxon>
        <taxon>Candidatus Limivivens</taxon>
    </lineage>
</organism>
<keyword evidence="8 9" id="KW-0472">Membrane</keyword>
<dbReference type="InterPro" id="IPR027417">
    <property type="entry name" value="P-loop_NTPase"/>
</dbReference>
<dbReference type="Pfam" id="PF00005">
    <property type="entry name" value="ABC_tran"/>
    <property type="match status" value="1"/>
</dbReference>
<dbReference type="InterPro" id="IPR003439">
    <property type="entry name" value="ABC_transporter-like_ATP-bd"/>
</dbReference>
<dbReference type="GO" id="GO:0005886">
    <property type="term" value="C:plasma membrane"/>
    <property type="evidence" value="ECO:0007669"/>
    <property type="project" value="UniProtKB-SubCell"/>
</dbReference>
<dbReference type="Proteomes" id="UP000886886">
    <property type="component" value="Unassembled WGS sequence"/>
</dbReference>
<evidence type="ECO:0000256" key="8">
    <source>
        <dbReference type="ARBA" id="ARBA00023136"/>
    </source>
</evidence>
<dbReference type="Gene3D" id="3.40.50.300">
    <property type="entry name" value="P-loop containing nucleotide triphosphate hydrolases"/>
    <property type="match status" value="1"/>
</dbReference>
<keyword evidence="3" id="KW-1003">Cell membrane</keyword>
<dbReference type="PROSITE" id="PS00211">
    <property type="entry name" value="ABC_TRANSPORTER_1"/>
    <property type="match status" value="1"/>
</dbReference>
<reference evidence="12" key="1">
    <citation type="submission" date="2020-10" db="EMBL/GenBank/DDBJ databases">
        <authorList>
            <person name="Gilroy R."/>
        </authorList>
    </citation>
    <scope>NUCLEOTIDE SEQUENCE</scope>
    <source>
        <strain evidence="12">ChiSjej3B21-11622</strain>
    </source>
</reference>
<evidence type="ECO:0000259" key="10">
    <source>
        <dbReference type="PROSITE" id="PS50893"/>
    </source>
</evidence>
<evidence type="ECO:0000256" key="1">
    <source>
        <dbReference type="ARBA" id="ARBA00004651"/>
    </source>
</evidence>
<evidence type="ECO:0000256" key="6">
    <source>
        <dbReference type="ARBA" id="ARBA00022840"/>
    </source>
</evidence>
<evidence type="ECO:0000256" key="9">
    <source>
        <dbReference type="SAM" id="Phobius"/>
    </source>
</evidence>
<name>A0A9D1D1G9_9FIRM</name>
<evidence type="ECO:0000256" key="5">
    <source>
        <dbReference type="ARBA" id="ARBA00022741"/>
    </source>
</evidence>
<feature type="transmembrane region" description="Helical" evidence="9">
    <location>
        <begin position="157"/>
        <end position="177"/>
    </location>
</feature>
<reference evidence="12" key="2">
    <citation type="journal article" date="2021" name="PeerJ">
        <title>Extensive microbial diversity within the chicken gut microbiome revealed by metagenomics and culture.</title>
        <authorList>
            <person name="Gilroy R."/>
            <person name="Ravi A."/>
            <person name="Getino M."/>
            <person name="Pursley I."/>
            <person name="Horton D.L."/>
            <person name="Alikhan N.F."/>
            <person name="Baker D."/>
            <person name="Gharbi K."/>
            <person name="Hall N."/>
            <person name="Watson M."/>
            <person name="Adriaenssens E.M."/>
            <person name="Foster-Nyarko E."/>
            <person name="Jarju S."/>
            <person name="Secka A."/>
            <person name="Antonio M."/>
            <person name="Oren A."/>
            <person name="Chaudhuri R.R."/>
            <person name="La Ragione R."/>
            <person name="Hildebrand F."/>
            <person name="Pallen M.J."/>
        </authorList>
    </citation>
    <scope>NUCLEOTIDE SEQUENCE</scope>
    <source>
        <strain evidence="12">ChiSjej3B21-11622</strain>
    </source>
</reference>
<feature type="domain" description="ABC transmembrane type-1" evidence="11">
    <location>
        <begin position="16"/>
        <end position="298"/>
    </location>
</feature>
<dbReference type="CDD" id="cd18548">
    <property type="entry name" value="ABC_6TM_Tm287_like"/>
    <property type="match status" value="1"/>
</dbReference>
<keyword evidence="7 9" id="KW-1133">Transmembrane helix</keyword>
<gene>
    <name evidence="12" type="ORF">IAB26_11735</name>
</gene>
<feature type="domain" description="ABC transporter" evidence="10">
    <location>
        <begin position="331"/>
        <end position="567"/>
    </location>
</feature>
<feature type="transmembrane region" description="Helical" evidence="9">
    <location>
        <begin position="134"/>
        <end position="151"/>
    </location>
</feature>
<feature type="transmembrane region" description="Helical" evidence="9">
    <location>
        <begin position="245"/>
        <end position="263"/>
    </location>
</feature>
<feature type="transmembrane region" description="Helical" evidence="9">
    <location>
        <begin position="52"/>
        <end position="71"/>
    </location>
</feature>
<dbReference type="GO" id="GO:0005524">
    <property type="term" value="F:ATP binding"/>
    <property type="evidence" value="ECO:0007669"/>
    <property type="project" value="UniProtKB-KW"/>
</dbReference>
<keyword evidence="5" id="KW-0547">Nucleotide-binding</keyword>
<evidence type="ECO:0000259" key="11">
    <source>
        <dbReference type="PROSITE" id="PS50929"/>
    </source>
</evidence>